<dbReference type="PANTHER" id="PTHR12526">
    <property type="entry name" value="GLYCOSYLTRANSFERASE"/>
    <property type="match status" value="1"/>
</dbReference>
<evidence type="ECO:0000313" key="3">
    <source>
        <dbReference type="Proteomes" id="UP000067738"/>
    </source>
</evidence>
<feature type="domain" description="Glycosyl transferase family 1" evidence="1">
    <location>
        <begin position="437"/>
        <end position="501"/>
    </location>
</feature>
<dbReference type="EMBL" id="CP011266">
    <property type="protein sequence ID" value="ALT70018.1"/>
    <property type="molecule type" value="Genomic_DNA"/>
</dbReference>
<evidence type="ECO:0000313" key="2">
    <source>
        <dbReference type="EMBL" id="ALT70018.1"/>
    </source>
</evidence>
<organism evidence="2 3">
    <name type="scientific">Methanobrevibacter millerae</name>
    <dbReference type="NCBI Taxonomy" id="230361"/>
    <lineage>
        <taxon>Archaea</taxon>
        <taxon>Methanobacteriati</taxon>
        <taxon>Methanobacteriota</taxon>
        <taxon>Methanomada group</taxon>
        <taxon>Methanobacteria</taxon>
        <taxon>Methanobacteriales</taxon>
        <taxon>Methanobacteriaceae</taxon>
        <taxon>Methanobrevibacter</taxon>
    </lineage>
</organism>
<dbReference type="SUPFAM" id="SSF53756">
    <property type="entry name" value="UDP-Glycosyltransferase/glycogen phosphorylase"/>
    <property type="match status" value="1"/>
</dbReference>
<dbReference type="Gene3D" id="3.40.50.2000">
    <property type="entry name" value="Glycogen Phosphorylase B"/>
    <property type="match status" value="2"/>
</dbReference>
<dbReference type="RefSeq" id="WP_058740217.1">
    <property type="nucleotide sequence ID" value="NZ_CP011266.1"/>
</dbReference>
<dbReference type="PANTHER" id="PTHR12526:SF630">
    <property type="entry name" value="GLYCOSYLTRANSFERASE"/>
    <property type="match status" value="1"/>
</dbReference>
<dbReference type="KEGG" id="mmil:sm9_2262"/>
<keyword evidence="3" id="KW-1185">Reference proteome</keyword>
<sequence>MSFKNKIFAKFPSKYISYKVKDKSKASEIIKGYKAIRKNKLFDDKFYLEKYPKVASSGMDPLLHYIFFGYSEGKKPNDTFDGVFYQNHYCDVDINPLIHYALYGINENRRIEVENKDLSEFYIPDKKSILFVLHEKIGTVGGTGFLNMDIIDNLPDEYNAFILTSDGEDFELWWFNDNLEKIANYKISFKTNFSVIDNDDNFISLGNFDKLFSNDDLAIIYEEILSKLRIDLVHINHLINHSFDLINVIIKKSIPFVVNLHDFYYICPSIHLVDSDCQYCKFNCQNCSGISHNSDISNEFILKRWREECMNLLKNSYVNVAPTQSVIDLYNEIYPDLDNFKVIEHGLKIDKSSYEAKLTSNPIKILIPGHISPHKGSLIIKQLKDYDKNNKMEFHFMGTTIPNLNSYGINHGRYKREDFNRIVGEIKPSFSLILSTCPETYSYTLTESWMAGLPVIASDLGALKERINSNDAGWLVDYTNIKEIYNLIININHNDYENKLSNISKIKFKELDEMCDEYISLFAKLTD</sequence>
<dbReference type="GeneID" id="26737220"/>
<proteinExistence type="predicted"/>
<evidence type="ECO:0000259" key="1">
    <source>
        <dbReference type="Pfam" id="PF00534"/>
    </source>
</evidence>
<protein>
    <submittedName>
        <fullName evidence="2">Glycosyl transferase GT4 family</fullName>
    </submittedName>
</protein>
<reference evidence="2 3" key="1">
    <citation type="submission" date="2015-04" db="EMBL/GenBank/DDBJ databases">
        <title>The complete genome sequence of the rumen methanogen Methanobrevibacter millerae SM9.</title>
        <authorList>
            <person name="Leahy S.C."/>
            <person name="Kelly W.J."/>
            <person name="Pacheco D.M."/>
            <person name="Li D."/>
            <person name="Altermann E."/>
            <person name="Attwood G.T."/>
        </authorList>
    </citation>
    <scope>NUCLEOTIDE SEQUENCE [LARGE SCALE GENOMIC DNA]</scope>
    <source>
        <strain evidence="2 3">SM9</strain>
    </source>
</reference>
<dbReference type="AlphaFoldDB" id="A0A0U2V6S9"/>
<dbReference type="Pfam" id="PF00534">
    <property type="entry name" value="Glycos_transf_1"/>
    <property type="match status" value="1"/>
</dbReference>
<accession>A0A0U2V6S9</accession>
<gene>
    <name evidence="2" type="ORF">sm9_2262</name>
</gene>
<name>A0A0U2V6S9_9EURY</name>
<dbReference type="PATRIC" id="fig|230361.4.peg.2335"/>
<dbReference type="Proteomes" id="UP000067738">
    <property type="component" value="Chromosome"/>
</dbReference>
<dbReference type="InterPro" id="IPR001296">
    <property type="entry name" value="Glyco_trans_1"/>
</dbReference>
<dbReference type="GO" id="GO:0016757">
    <property type="term" value="F:glycosyltransferase activity"/>
    <property type="evidence" value="ECO:0007669"/>
    <property type="project" value="InterPro"/>
</dbReference>
<keyword evidence="2" id="KW-0808">Transferase</keyword>
<dbReference type="OrthoDB" id="46222at2157"/>